<dbReference type="Pfam" id="PF02780">
    <property type="entry name" value="Transketolase_C"/>
    <property type="match status" value="1"/>
</dbReference>
<dbReference type="Gene3D" id="3.40.50.920">
    <property type="match status" value="1"/>
</dbReference>
<accession>A0A420EUQ1</accession>
<evidence type="ECO:0000259" key="4">
    <source>
        <dbReference type="SMART" id="SM00861"/>
    </source>
</evidence>
<keyword evidence="3" id="KW-0786">Thiamine pyrophosphate</keyword>
<dbReference type="GO" id="GO:0016491">
    <property type="term" value="F:oxidoreductase activity"/>
    <property type="evidence" value="ECO:0007669"/>
    <property type="project" value="UniProtKB-KW"/>
</dbReference>
<protein>
    <submittedName>
        <fullName evidence="5">Alpha-ketoacid dehydrogenase subunit beta</fullName>
    </submittedName>
</protein>
<dbReference type="SMART" id="SM00861">
    <property type="entry name" value="Transket_pyr"/>
    <property type="match status" value="1"/>
</dbReference>
<dbReference type="AlphaFoldDB" id="A0A420EUQ1"/>
<keyword evidence="2" id="KW-0560">Oxidoreductase</keyword>
<dbReference type="OrthoDB" id="3512513at2"/>
<evidence type="ECO:0000313" key="6">
    <source>
        <dbReference type="Proteomes" id="UP000285744"/>
    </source>
</evidence>
<dbReference type="PANTHER" id="PTHR43257">
    <property type="entry name" value="PYRUVATE DEHYDROGENASE E1 COMPONENT BETA SUBUNIT"/>
    <property type="match status" value="1"/>
</dbReference>
<evidence type="ECO:0000256" key="3">
    <source>
        <dbReference type="ARBA" id="ARBA00023052"/>
    </source>
</evidence>
<proteinExistence type="predicted"/>
<dbReference type="SUPFAM" id="SSF52518">
    <property type="entry name" value="Thiamin diphosphate-binding fold (THDP-binding)"/>
    <property type="match status" value="1"/>
</dbReference>
<gene>
    <name evidence="5" type="ORF">D7I43_25895</name>
</gene>
<sequence>MIFAKELNETLRACLSADPRVVVLGEDIADPYGGAFKVTRGLSTAFPDRVRTTPISEGAIAGISAGLALAGYRPIAEIMFGDFLTLVFDQVVNHIAKYQAMYADQATCPVVVRAPSGGHRGYGPTHSQSLEKHFLGVPHLRVVAASLVHDPRAVFADFLAQDSPVLYVEHKLLYPQHLDVPDGGRSGDLLATRDAGPGMLPTVCLSAVPREDCVATVLAYGYQAMLAARVVERLAVEEEIFVELLVPAQLAPMDWAPVERSVGVTGRLVTVEEGAGGWSWGTEVAATVSRRLFRELRSPVEVVASEPTVIPSSKARESRVLVGESQIEAAVRAAAASTVVR</sequence>
<dbReference type="InterPro" id="IPR009014">
    <property type="entry name" value="Transketo_C/PFOR_II"/>
</dbReference>
<dbReference type="InterPro" id="IPR029061">
    <property type="entry name" value="THDP-binding"/>
</dbReference>
<feature type="domain" description="Transketolase-like pyrimidine-binding" evidence="4">
    <location>
        <begin position="1"/>
        <end position="176"/>
    </location>
</feature>
<reference evidence="5 6" key="1">
    <citation type="journal article" date="2018" name="Int. J. Syst. Evol. Microbiol.">
        <title>Micromonospora globbae sp. nov., an endophytic actinomycete isolated from roots of Globba winitii C. H. Wright.</title>
        <authorList>
            <person name="Kuncharoen N."/>
            <person name="Pittayakhajonwut P."/>
            <person name="Tanasupawat S."/>
        </authorList>
    </citation>
    <scope>NUCLEOTIDE SEQUENCE [LARGE SCALE GENOMIC DNA]</scope>
    <source>
        <strain evidence="5 6">WPS1-2</strain>
    </source>
</reference>
<dbReference type="InterPro" id="IPR005475">
    <property type="entry name" value="Transketolase-like_Pyr-bd"/>
</dbReference>
<dbReference type="SUPFAM" id="SSF52922">
    <property type="entry name" value="TK C-terminal domain-like"/>
    <property type="match status" value="1"/>
</dbReference>
<dbReference type="Gene3D" id="3.40.50.970">
    <property type="match status" value="1"/>
</dbReference>
<dbReference type="EMBL" id="RAQQ01000023">
    <property type="protein sequence ID" value="RKF24411.1"/>
    <property type="molecule type" value="Genomic_DNA"/>
</dbReference>
<evidence type="ECO:0000256" key="1">
    <source>
        <dbReference type="ARBA" id="ARBA00001964"/>
    </source>
</evidence>
<name>A0A420EUQ1_9ACTN</name>
<dbReference type="PANTHER" id="PTHR43257:SF2">
    <property type="entry name" value="PYRUVATE DEHYDROGENASE E1 COMPONENT SUBUNIT BETA"/>
    <property type="match status" value="1"/>
</dbReference>
<dbReference type="GO" id="GO:0000287">
    <property type="term" value="F:magnesium ion binding"/>
    <property type="evidence" value="ECO:0007669"/>
    <property type="project" value="UniProtKB-ARBA"/>
</dbReference>
<evidence type="ECO:0000256" key="2">
    <source>
        <dbReference type="ARBA" id="ARBA00023002"/>
    </source>
</evidence>
<dbReference type="RefSeq" id="WP_120331184.1">
    <property type="nucleotide sequence ID" value="NZ_CP109307.1"/>
</dbReference>
<comment type="caution">
    <text evidence="5">The sequence shown here is derived from an EMBL/GenBank/DDBJ whole genome shotgun (WGS) entry which is preliminary data.</text>
</comment>
<comment type="cofactor">
    <cofactor evidence="1">
        <name>thiamine diphosphate</name>
        <dbReference type="ChEBI" id="CHEBI:58937"/>
    </cofactor>
</comment>
<dbReference type="Proteomes" id="UP000285744">
    <property type="component" value="Unassembled WGS sequence"/>
</dbReference>
<organism evidence="5 6">
    <name type="scientific">Micromonospora globbae</name>
    <dbReference type="NCBI Taxonomy" id="1894969"/>
    <lineage>
        <taxon>Bacteria</taxon>
        <taxon>Bacillati</taxon>
        <taxon>Actinomycetota</taxon>
        <taxon>Actinomycetes</taxon>
        <taxon>Micromonosporales</taxon>
        <taxon>Micromonosporaceae</taxon>
        <taxon>Micromonospora</taxon>
    </lineage>
</organism>
<dbReference type="Pfam" id="PF02779">
    <property type="entry name" value="Transket_pyr"/>
    <property type="match status" value="1"/>
</dbReference>
<dbReference type="InterPro" id="IPR033248">
    <property type="entry name" value="Transketolase_C"/>
</dbReference>
<evidence type="ECO:0000313" key="5">
    <source>
        <dbReference type="EMBL" id="RKF24411.1"/>
    </source>
</evidence>